<dbReference type="VEuPathDB" id="VectorBase:LLONM1_011631"/>
<organism evidence="7 8">
    <name type="scientific">Lutzomyia longipalpis</name>
    <name type="common">Sand fly</name>
    <dbReference type="NCBI Taxonomy" id="7200"/>
    <lineage>
        <taxon>Eukaryota</taxon>
        <taxon>Metazoa</taxon>
        <taxon>Ecdysozoa</taxon>
        <taxon>Arthropoda</taxon>
        <taxon>Hexapoda</taxon>
        <taxon>Insecta</taxon>
        <taxon>Pterygota</taxon>
        <taxon>Neoptera</taxon>
        <taxon>Endopterygota</taxon>
        <taxon>Diptera</taxon>
        <taxon>Nematocera</taxon>
        <taxon>Psychodoidea</taxon>
        <taxon>Psychodidae</taxon>
        <taxon>Lutzomyia</taxon>
        <taxon>Lutzomyia</taxon>
    </lineage>
</organism>
<evidence type="ECO:0000256" key="1">
    <source>
        <dbReference type="ARBA" id="ARBA00022723"/>
    </source>
</evidence>
<dbReference type="SMART" id="SM00355">
    <property type="entry name" value="ZnF_C2H2"/>
    <property type="match status" value="4"/>
</dbReference>
<keyword evidence="4" id="KW-0862">Zinc</keyword>
<dbReference type="PROSITE" id="PS00028">
    <property type="entry name" value="ZINC_FINGER_C2H2_1"/>
    <property type="match status" value="4"/>
</dbReference>
<dbReference type="EMBL" id="AJWK01008543">
    <property type="status" value="NOT_ANNOTATED_CDS"/>
    <property type="molecule type" value="Genomic_DNA"/>
</dbReference>
<dbReference type="PROSITE" id="PS50157">
    <property type="entry name" value="ZINC_FINGER_C2H2_2"/>
    <property type="match status" value="2"/>
</dbReference>
<evidence type="ECO:0000313" key="8">
    <source>
        <dbReference type="Proteomes" id="UP000092461"/>
    </source>
</evidence>
<protein>
    <recommendedName>
        <fullName evidence="6">C2H2-type domain-containing protein</fullName>
    </recommendedName>
</protein>
<evidence type="ECO:0000259" key="6">
    <source>
        <dbReference type="PROSITE" id="PS50157"/>
    </source>
</evidence>
<dbReference type="PANTHER" id="PTHR24408:SF64">
    <property type="entry name" value="LINKING IMMUNITY AND METABOLISM-RELATED"/>
    <property type="match status" value="1"/>
</dbReference>
<feature type="domain" description="C2H2-type" evidence="6">
    <location>
        <begin position="319"/>
        <end position="347"/>
    </location>
</feature>
<dbReference type="VEuPathDB" id="VectorBase:LLOJ002608"/>
<dbReference type="InterPro" id="IPR013087">
    <property type="entry name" value="Znf_C2H2_type"/>
</dbReference>
<dbReference type="GO" id="GO:0008270">
    <property type="term" value="F:zinc ion binding"/>
    <property type="evidence" value="ECO:0007669"/>
    <property type="project" value="UniProtKB-KW"/>
</dbReference>
<dbReference type="EnsemblMetazoa" id="LLOJ002608-RA">
    <property type="protein sequence ID" value="LLOJ002608-PA"/>
    <property type="gene ID" value="LLOJ002608"/>
</dbReference>
<keyword evidence="3 5" id="KW-0863">Zinc-finger</keyword>
<keyword evidence="8" id="KW-1185">Reference proteome</keyword>
<evidence type="ECO:0000256" key="3">
    <source>
        <dbReference type="ARBA" id="ARBA00022771"/>
    </source>
</evidence>
<dbReference type="PANTHER" id="PTHR24408">
    <property type="entry name" value="ZINC FINGER PROTEIN"/>
    <property type="match status" value="1"/>
</dbReference>
<keyword evidence="1" id="KW-0479">Metal-binding</keyword>
<reference evidence="7" key="1">
    <citation type="submission" date="2020-05" db="UniProtKB">
        <authorList>
            <consortium name="EnsemblMetazoa"/>
        </authorList>
    </citation>
    <scope>IDENTIFICATION</scope>
    <source>
        <strain evidence="7">Jacobina</strain>
    </source>
</reference>
<proteinExistence type="predicted"/>
<name>A0A1B0CE38_LUTLO</name>
<sequence length="353" mass="40400">MCALKGNSSSSFGSIDFSAILEEEFLAMEAKENARRNSSQTDLDISLLAGDIVTNALHIPRSLFCPFCAEEYMFQFTLKDHLKREHHAELQQHVGRQRAAPAGDVSLAASHACSVCGALFFHMALLPKHILKRHGRTFLQHWQKENAAEMEKPENPCQEAHHEACVATPSKSILKKTPIKGGRIITSPSSVSIRRTKSDYVKRCTPVRRELRFDLPPLKKKSPEEKLPPMPRDETRSSWRLPFGWRNKKPPKAPPQKGVVVLTSTPINGLDDTMDVPSFFDLERFQCARCRKTWDNNAELLEHLKGHHRSARHFMRPHYRCAQCGATFYRNSYLVRHCHFHHTPLKTRQVIRN</sequence>
<evidence type="ECO:0000313" key="7">
    <source>
        <dbReference type="EnsemblMetazoa" id="LLOJ002608-PA"/>
    </source>
</evidence>
<evidence type="ECO:0000256" key="2">
    <source>
        <dbReference type="ARBA" id="ARBA00022737"/>
    </source>
</evidence>
<feature type="domain" description="C2H2-type" evidence="6">
    <location>
        <begin position="285"/>
        <end position="313"/>
    </location>
</feature>
<dbReference type="Proteomes" id="UP000092461">
    <property type="component" value="Unassembled WGS sequence"/>
</dbReference>
<accession>A0A1B0CE38</accession>
<dbReference type="AlphaFoldDB" id="A0A1B0CE38"/>
<dbReference type="GO" id="GO:0043565">
    <property type="term" value="F:sequence-specific DNA binding"/>
    <property type="evidence" value="ECO:0007669"/>
    <property type="project" value="TreeGrafter"/>
</dbReference>
<dbReference type="GO" id="GO:0000981">
    <property type="term" value="F:DNA-binding transcription factor activity, RNA polymerase II-specific"/>
    <property type="evidence" value="ECO:0007669"/>
    <property type="project" value="TreeGrafter"/>
</dbReference>
<evidence type="ECO:0000256" key="4">
    <source>
        <dbReference type="ARBA" id="ARBA00022833"/>
    </source>
</evidence>
<dbReference type="Gene3D" id="3.30.160.60">
    <property type="entry name" value="Classic Zinc Finger"/>
    <property type="match status" value="1"/>
</dbReference>
<evidence type="ECO:0000256" key="5">
    <source>
        <dbReference type="PROSITE-ProRule" id="PRU00042"/>
    </source>
</evidence>
<dbReference type="GO" id="GO:0005634">
    <property type="term" value="C:nucleus"/>
    <property type="evidence" value="ECO:0007669"/>
    <property type="project" value="TreeGrafter"/>
</dbReference>
<keyword evidence="2" id="KW-0677">Repeat</keyword>